<feature type="compositionally biased region" description="Polar residues" evidence="1">
    <location>
        <begin position="176"/>
        <end position="187"/>
    </location>
</feature>
<dbReference type="Pfam" id="PF10295">
    <property type="entry name" value="DUF2406"/>
    <property type="match status" value="1"/>
</dbReference>
<proteinExistence type="predicted"/>
<dbReference type="InterPro" id="IPR018809">
    <property type="entry name" value="DUF2406"/>
</dbReference>
<comment type="caution">
    <text evidence="2">The sequence shown here is derived from an EMBL/GenBank/DDBJ whole genome shotgun (WGS) entry which is preliminary data.</text>
</comment>
<evidence type="ECO:0000313" key="3">
    <source>
        <dbReference type="Proteomes" id="UP000698800"/>
    </source>
</evidence>
<evidence type="ECO:0000256" key="1">
    <source>
        <dbReference type="SAM" id="MobiDB-lite"/>
    </source>
</evidence>
<feature type="compositionally biased region" description="Pro residues" evidence="1">
    <location>
        <begin position="321"/>
        <end position="336"/>
    </location>
</feature>
<sequence>MSAIPAQPQPRPRPKSTWSFVSNMSGGSRKSGGSTPKTPKVDLRETSKDKQRTRFGLSQDPTRAISEDEPFAVSQRNTNDIRALPHKDQFGNLIVEPDRSNPTRPRWERPLDTIRSFEAAIDNEYKRKAYARGDSYEGTNGGYSRRSSYYASSNYNTRGLQDGGYYGSRPGPARSESLNENHNSINPYYQYRPRFGQRVHTEPPASAHSNGQNFYPSAAYQQSVDTVNTASGGSYNTDPWGYSTDPSSEDSSIDRKDQGIKAEPADSHGYGIQFGNTAQPQLTNSLNYPGHPQGNGSYLASKNSADPNGAGNYNQWNSAPPSVPPHLPPKDNIPPRVPIKLSNVSVAAPINGPKLGTGEKRKSWFKRFSRGN</sequence>
<feature type="compositionally biased region" description="Basic residues" evidence="1">
    <location>
        <begin position="363"/>
        <end position="372"/>
    </location>
</feature>
<dbReference type="PANTHER" id="PTHR28186:SF1">
    <property type="entry name" value="MEIOTICALLY UP-REGULATED GENE 9 PROTEIN"/>
    <property type="match status" value="1"/>
</dbReference>
<gene>
    <name evidence="2" type="ORF">FGG08_001638</name>
</gene>
<organism evidence="2 3">
    <name type="scientific">Glutinoglossum americanum</name>
    <dbReference type="NCBI Taxonomy" id="1670608"/>
    <lineage>
        <taxon>Eukaryota</taxon>
        <taxon>Fungi</taxon>
        <taxon>Dikarya</taxon>
        <taxon>Ascomycota</taxon>
        <taxon>Pezizomycotina</taxon>
        <taxon>Geoglossomycetes</taxon>
        <taxon>Geoglossales</taxon>
        <taxon>Geoglossaceae</taxon>
        <taxon>Glutinoglossum</taxon>
    </lineage>
</organism>
<feature type="region of interest" description="Disordered" evidence="1">
    <location>
        <begin position="154"/>
        <end position="188"/>
    </location>
</feature>
<feature type="compositionally biased region" description="Basic and acidic residues" evidence="1">
    <location>
        <begin position="39"/>
        <end position="52"/>
    </location>
</feature>
<name>A0A9P8IB86_9PEZI</name>
<dbReference type="Proteomes" id="UP000698800">
    <property type="component" value="Unassembled WGS sequence"/>
</dbReference>
<evidence type="ECO:0000313" key="2">
    <source>
        <dbReference type="EMBL" id="KAH0544193.1"/>
    </source>
</evidence>
<dbReference type="OrthoDB" id="5330253at2759"/>
<reference evidence="2" key="1">
    <citation type="submission" date="2021-03" db="EMBL/GenBank/DDBJ databases">
        <title>Comparative genomics and phylogenomic investigation of the class Geoglossomycetes provide insights into ecological specialization and systematics.</title>
        <authorList>
            <person name="Melie T."/>
            <person name="Pirro S."/>
            <person name="Miller A.N."/>
            <person name="Quandt A."/>
        </authorList>
    </citation>
    <scope>NUCLEOTIDE SEQUENCE</scope>
    <source>
        <strain evidence="2">GBOQ0MN5Z8</strain>
    </source>
</reference>
<accession>A0A9P8IB86</accession>
<feature type="region of interest" description="Disordered" evidence="1">
    <location>
        <begin position="229"/>
        <end position="336"/>
    </location>
</feature>
<protein>
    <submittedName>
        <fullName evidence="2">Uncharacterized protein</fullName>
    </submittedName>
</protein>
<feature type="compositionally biased region" description="Polar residues" evidence="1">
    <location>
        <begin position="16"/>
        <end position="37"/>
    </location>
</feature>
<keyword evidence="3" id="KW-1185">Reference proteome</keyword>
<dbReference type="AlphaFoldDB" id="A0A9P8IB86"/>
<feature type="region of interest" description="Disordered" evidence="1">
    <location>
        <begin position="1"/>
        <end position="110"/>
    </location>
</feature>
<dbReference type="EMBL" id="JAGHQL010000022">
    <property type="protein sequence ID" value="KAH0544193.1"/>
    <property type="molecule type" value="Genomic_DNA"/>
</dbReference>
<feature type="compositionally biased region" description="Polar residues" evidence="1">
    <location>
        <begin position="274"/>
        <end position="287"/>
    </location>
</feature>
<feature type="compositionally biased region" description="Basic and acidic residues" evidence="1">
    <location>
        <begin position="96"/>
        <end position="110"/>
    </location>
</feature>
<feature type="compositionally biased region" description="Basic and acidic residues" evidence="1">
    <location>
        <begin position="252"/>
        <end position="266"/>
    </location>
</feature>
<feature type="region of interest" description="Disordered" evidence="1">
    <location>
        <begin position="348"/>
        <end position="372"/>
    </location>
</feature>
<dbReference type="PANTHER" id="PTHR28186">
    <property type="entry name" value="MEIOTICALLY UP-REGULATED GENE 9 PROTEIN"/>
    <property type="match status" value="1"/>
</dbReference>
<feature type="compositionally biased region" description="Polar residues" evidence="1">
    <location>
        <begin position="294"/>
        <end position="319"/>
    </location>
</feature>